<proteinExistence type="predicted"/>
<sequence length="155" mass="16705">MHLRQFTGKRHAVLAQAQGLAQLGAQLDVEQVNVAAPRPQTFHLIFQQLVVFAALGQFNTAFGEFVLQFHLAPGICRTALRTALLLGMQLFAVGHLQQAQAQTQLVVAPGIFLALVLLGLLAFDVGFKLRNAVTTALGNDQSQRTLLALLLALAL</sequence>
<dbReference type="EMBL" id="MLJW01004667">
    <property type="protein sequence ID" value="OIQ69542.1"/>
    <property type="molecule type" value="Genomic_DNA"/>
</dbReference>
<gene>
    <name evidence="2" type="ORF">GALL_488550</name>
</gene>
<name>A0A1J5PDW5_9ZZZZ</name>
<evidence type="ECO:0000256" key="1">
    <source>
        <dbReference type="SAM" id="Phobius"/>
    </source>
</evidence>
<comment type="caution">
    <text evidence="2">The sequence shown here is derived from an EMBL/GenBank/DDBJ whole genome shotgun (WGS) entry which is preliminary data.</text>
</comment>
<organism evidence="2">
    <name type="scientific">mine drainage metagenome</name>
    <dbReference type="NCBI Taxonomy" id="410659"/>
    <lineage>
        <taxon>unclassified sequences</taxon>
        <taxon>metagenomes</taxon>
        <taxon>ecological metagenomes</taxon>
    </lineage>
</organism>
<dbReference type="AlphaFoldDB" id="A0A1J5PDW5"/>
<keyword evidence="1" id="KW-0472">Membrane</keyword>
<evidence type="ECO:0000313" key="2">
    <source>
        <dbReference type="EMBL" id="OIQ69542.1"/>
    </source>
</evidence>
<feature type="transmembrane region" description="Helical" evidence="1">
    <location>
        <begin position="103"/>
        <end position="123"/>
    </location>
</feature>
<protein>
    <submittedName>
        <fullName evidence="2">Uncharacterized protein</fullName>
    </submittedName>
</protein>
<reference evidence="2" key="1">
    <citation type="submission" date="2016-10" db="EMBL/GenBank/DDBJ databases">
        <title>Sequence of Gallionella enrichment culture.</title>
        <authorList>
            <person name="Poehlein A."/>
            <person name="Muehling M."/>
            <person name="Daniel R."/>
        </authorList>
    </citation>
    <scope>NUCLEOTIDE SEQUENCE</scope>
</reference>
<keyword evidence="1" id="KW-0812">Transmembrane</keyword>
<keyword evidence="1" id="KW-1133">Transmembrane helix</keyword>
<accession>A0A1J5PDW5</accession>